<dbReference type="EMBL" id="BMYU01000004">
    <property type="protein sequence ID" value="GGX41444.1"/>
    <property type="molecule type" value="Genomic_DNA"/>
</dbReference>
<evidence type="ECO:0000256" key="1">
    <source>
        <dbReference type="ARBA" id="ARBA00022679"/>
    </source>
</evidence>
<dbReference type="PROSITE" id="PS50011">
    <property type="entry name" value="PROTEIN_KINASE_DOM"/>
    <property type="match status" value="1"/>
</dbReference>
<dbReference type="Gene3D" id="1.25.40.10">
    <property type="entry name" value="Tetratricopeptide repeat domain"/>
    <property type="match status" value="3"/>
</dbReference>
<keyword evidence="2 6" id="KW-0547">Nucleotide-binding</keyword>
<keyword evidence="9" id="KW-1185">Reference proteome</keyword>
<organism evidence="8 9">
    <name type="scientific">Undibacterium squillarum</name>
    <dbReference type="NCBI Taxonomy" id="1131567"/>
    <lineage>
        <taxon>Bacteria</taxon>
        <taxon>Pseudomonadati</taxon>
        <taxon>Pseudomonadota</taxon>
        <taxon>Betaproteobacteria</taxon>
        <taxon>Burkholderiales</taxon>
        <taxon>Oxalobacteraceae</taxon>
        <taxon>Undibacterium</taxon>
    </lineage>
</organism>
<evidence type="ECO:0000256" key="4">
    <source>
        <dbReference type="ARBA" id="ARBA00022840"/>
    </source>
</evidence>
<feature type="repeat" description="TPR" evidence="5">
    <location>
        <begin position="570"/>
        <end position="603"/>
    </location>
</feature>
<evidence type="ECO:0000256" key="5">
    <source>
        <dbReference type="PROSITE-ProRule" id="PRU00339"/>
    </source>
</evidence>
<proteinExistence type="predicted"/>
<feature type="domain" description="Protein kinase" evidence="7">
    <location>
        <begin position="28"/>
        <end position="283"/>
    </location>
</feature>
<keyword evidence="3" id="KW-0418">Kinase</keyword>
<dbReference type="InterPro" id="IPR008271">
    <property type="entry name" value="Ser/Thr_kinase_AS"/>
</dbReference>
<feature type="repeat" description="TPR" evidence="5">
    <location>
        <begin position="435"/>
        <end position="468"/>
    </location>
</feature>
<accession>A0ABQ2XXW3</accession>
<dbReference type="Pfam" id="PF13174">
    <property type="entry name" value="TPR_6"/>
    <property type="match status" value="1"/>
</dbReference>
<dbReference type="CDD" id="cd14014">
    <property type="entry name" value="STKc_PknB_like"/>
    <property type="match status" value="1"/>
</dbReference>
<sequence>MPNSELTPDQQETKNAGEPEYSATLRHYLLGEQLGEGGFGQVFQAWDSKLERYVAVKRLKSGEHRSQSRQALHEARAAASLDHPAFVKIYAIEDEEDPPSIVMELIRGKTLRKILQDGPLSEADARDMLMQLAAAMQVAHASGLIHGDLKPSNIMLDDNGRYRILDFGLALVNDTEVTTSTNQLDPQGTIAYMAPERLMGGALTASADIYALGVIFYEALTGHRPFPERNGLALAAALMQTPSDGWNYPAEIARPLVRFILQMTARAPDRRIVSMQAVQQALTVTTDTSAATVPARKEAPLNQDENTSRIQVFPVRPALTRRILAVLAVVLGLSATLWAGNHYLNNAGLFERFSESRAMEAGLQALQYNDRPGSLKSAEEAFQSVLAHDPNHAAAAAGLSIVNSYRFWFEFSDELYLKKAEASALQAEKLNSSLALSQVAMGLFHYLRHDYNLSLQYYDKAISLDPGTYFAWTLKIATLNALKRHDESLQIATEQLRLHPKQRLFADAIGEIHFQRGELKAAEKAFRASLEIDPDVVFAYINLSNVLIRQNRIAEAQQILQKGLQIRSSPGLFTNLGNLLFLQGNYVAAADAFRNAVSVDKGDPGDYLGWANLADTLLWLPGERDAAQQAYSRARELLKKRMERKPGRYDLISRLALYSARLKLETEAIPLIEESLKLAPKQADNLFRAGLAYELLGKRALAIQTLHQAIVSGYPKQFIEAEPDLLELRRDPAFGS</sequence>
<dbReference type="InterPro" id="IPR000719">
    <property type="entry name" value="Prot_kinase_dom"/>
</dbReference>
<name>A0ABQ2XXW3_9BURK</name>
<dbReference type="InterPro" id="IPR019734">
    <property type="entry name" value="TPR_rpt"/>
</dbReference>
<protein>
    <recommendedName>
        <fullName evidence="7">Protein kinase domain-containing protein</fullName>
    </recommendedName>
</protein>
<dbReference type="Pfam" id="PF14559">
    <property type="entry name" value="TPR_19"/>
    <property type="match status" value="1"/>
</dbReference>
<dbReference type="PANTHER" id="PTHR43289:SF6">
    <property type="entry name" value="SERINE_THREONINE-PROTEIN KINASE NEKL-3"/>
    <property type="match status" value="1"/>
</dbReference>
<feature type="binding site" evidence="6">
    <location>
        <position position="57"/>
    </location>
    <ligand>
        <name>ATP</name>
        <dbReference type="ChEBI" id="CHEBI:30616"/>
    </ligand>
</feature>
<keyword evidence="4 6" id="KW-0067">ATP-binding</keyword>
<dbReference type="Gene3D" id="1.10.510.10">
    <property type="entry name" value="Transferase(Phosphotransferase) domain 1"/>
    <property type="match status" value="1"/>
</dbReference>
<dbReference type="Pfam" id="PF00069">
    <property type="entry name" value="Pkinase"/>
    <property type="match status" value="1"/>
</dbReference>
<evidence type="ECO:0000256" key="2">
    <source>
        <dbReference type="ARBA" id="ARBA00022741"/>
    </source>
</evidence>
<comment type="caution">
    <text evidence="8">The sequence shown here is derived from an EMBL/GenBank/DDBJ whole genome shotgun (WGS) entry which is preliminary data.</text>
</comment>
<gene>
    <name evidence="8" type="ORF">GCM10010946_19940</name>
</gene>
<keyword evidence="1" id="KW-0808">Transferase</keyword>
<dbReference type="SMART" id="SM00220">
    <property type="entry name" value="S_TKc"/>
    <property type="match status" value="1"/>
</dbReference>
<dbReference type="InterPro" id="IPR011990">
    <property type="entry name" value="TPR-like_helical_dom_sf"/>
</dbReference>
<dbReference type="RefSeq" id="WP_189357034.1">
    <property type="nucleotide sequence ID" value="NZ_BMYU01000004.1"/>
</dbReference>
<evidence type="ECO:0000256" key="3">
    <source>
        <dbReference type="ARBA" id="ARBA00022777"/>
    </source>
</evidence>
<evidence type="ECO:0000313" key="8">
    <source>
        <dbReference type="EMBL" id="GGX41444.1"/>
    </source>
</evidence>
<dbReference type="SUPFAM" id="SSF56112">
    <property type="entry name" value="Protein kinase-like (PK-like)"/>
    <property type="match status" value="1"/>
</dbReference>
<dbReference type="InterPro" id="IPR017441">
    <property type="entry name" value="Protein_kinase_ATP_BS"/>
</dbReference>
<reference evidence="9" key="1">
    <citation type="journal article" date="2019" name="Int. J. Syst. Evol. Microbiol.">
        <title>The Global Catalogue of Microorganisms (GCM) 10K type strain sequencing project: providing services to taxonomists for standard genome sequencing and annotation.</title>
        <authorList>
            <consortium name="The Broad Institute Genomics Platform"/>
            <consortium name="The Broad Institute Genome Sequencing Center for Infectious Disease"/>
            <person name="Wu L."/>
            <person name="Ma J."/>
        </authorList>
    </citation>
    <scope>NUCLEOTIDE SEQUENCE [LARGE SCALE GENOMIC DNA]</scope>
    <source>
        <strain evidence="9">KCTC 23917</strain>
    </source>
</reference>
<keyword evidence="5" id="KW-0802">TPR repeat</keyword>
<evidence type="ECO:0000313" key="9">
    <source>
        <dbReference type="Proteomes" id="UP000653343"/>
    </source>
</evidence>
<dbReference type="PROSITE" id="PS00108">
    <property type="entry name" value="PROTEIN_KINASE_ST"/>
    <property type="match status" value="1"/>
</dbReference>
<evidence type="ECO:0000256" key="6">
    <source>
        <dbReference type="PROSITE-ProRule" id="PRU10141"/>
    </source>
</evidence>
<dbReference type="Proteomes" id="UP000653343">
    <property type="component" value="Unassembled WGS sequence"/>
</dbReference>
<dbReference type="PANTHER" id="PTHR43289">
    <property type="entry name" value="MITOGEN-ACTIVATED PROTEIN KINASE KINASE KINASE 20-RELATED"/>
    <property type="match status" value="1"/>
</dbReference>
<evidence type="ECO:0000259" key="7">
    <source>
        <dbReference type="PROSITE" id="PS50011"/>
    </source>
</evidence>
<dbReference type="PROSITE" id="PS00107">
    <property type="entry name" value="PROTEIN_KINASE_ATP"/>
    <property type="match status" value="1"/>
</dbReference>
<dbReference type="SUPFAM" id="SSF48452">
    <property type="entry name" value="TPR-like"/>
    <property type="match status" value="2"/>
</dbReference>
<dbReference type="InterPro" id="IPR011009">
    <property type="entry name" value="Kinase-like_dom_sf"/>
</dbReference>
<feature type="repeat" description="TPR" evidence="5">
    <location>
        <begin position="503"/>
        <end position="536"/>
    </location>
</feature>
<dbReference type="PROSITE" id="PS50005">
    <property type="entry name" value="TPR"/>
    <property type="match status" value="3"/>
</dbReference>
<dbReference type="SMART" id="SM00028">
    <property type="entry name" value="TPR"/>
    <property type="match status" value="6"/>
</dbReference>